<dbReference type="Gene3D" id="3.40.640.10">
    <property type="entry name" value="Type I PLP-dependent aspartate aminotransferase-like (Major domain)"/>
    <property type="match status" value="1"/>
</dbReference>
<evidence type="ECO:0000256" key="1">
    <source>
        <dbReference type="ARBA" id="ARBA00001933"/>
    </source>
</evidence>
<dbReference type="GO" id="GO:0009448">
    <property type="term" value="P:gamma-aminobutyric acid metabolic process"/>
    <property type="evidence" value="ECO:0007669"/>
    <property type="project" value="InterPro"/>
</dbReference>
<comment type="similarity">
    <text evidence="2 6">Belongs to the class-III pyridoxal-phosphate-dependent aminotransferase family.</text>
</comment>
<accession>A0A6S6YNV9</accession>
<dbReference type="InterPro" id="IPR050103">
    <property type="entry name" value="Class-III_PLP-dep_AT"/>
</dbReference>
<dbReference type="InterPro" id="IPR015424">
    <property type="entry name" value="PyrdxlP-dep_Trfase"/>
</dbReference>
<dbReference type="Pfam" id="PF00202">
    <property type="entry name" value="Aminotran_3"/>
    <property type="match status" value="1"/>
</dbReference>
<dbReference type="GO" id="GO:0030170">
    <property type="term" value="F:pyridoxal phosphate binding"/>
    <property type="evidence" value="ECO:0007669"/>
    <property type="project" value="InterPro"/>
</dbReference>
<dbReference type="NCBIfam" id="TIGR00700">
    <property type="entry name" value="GABAtrnsam"/>
    <property type="match status" value="1"/>
</dbReference>
<dbReference type="EC" id="2.6.1.48" evidence="7"/>
<dbReference type="InterPro" id="IPR015422">
    <property type="entry name" value="PyrdxlP-dep_Trfase_small"/>
</dbReference>
<dbReference type="PROSITE" id="PS00600">
    <property type="entry name" value="AA_TRANSFER_CLASS_3"/>
    <property type="match status" value="1"/>
</dbReference>
<dbReference type="CDD" id="cd00610">
    <property type="entry name" value="OAT_like"/>
    <property type="match status" value="1"/>
</dbReference>
<dbReference type="SUPFAM" id="SSF53383">
    <property type="entry name" value="PLP-dependent transferases"/>
    <property type="match status" value="1"/>
</dbReference>
<reference evidence="7 8" key="1">
    <citation type="submission" date="2020-04" db="EMBL/GenBank/DDBJ databases">
        <authorList>
            <person name="De Canck E."/>
        </authorList>
    </citation>
    <scope>NUCLEOTIDE SEQUENCE [LARGE SCALE GENOMIC DNA]</scope>
    <source>
        <strain evidence="7 8">LMG 3431</strain>
    </source>
</reference>
<evidence type="ECO:0000256" key="6">
    <source>
        <dbReference type="RuleBase" id="RU003560"/>
    </source>
</evidence>
<evidence type="ECO:0000256" key="4">
    <source>
        <dbReference type="ARBA" id="ARBA00022679"/>
    </source>
</evidence>
<evidence type="ECO:0000313" key="8">
    <source>
        <dbReference type="Proteomes" id="UP000494108"/>
    </source>
</evidence>
<dbReference type="InterPro" id="IPR015421">
    <property type="entry name" value="PyrdxlP-dep_Trfase_major"/>
</dbReference>
<dbReference type="EMBL" id="CADIJX010000001">
    <property type="protein sequence ID" value="CAB3630456.1"/>
    <property type="molecule type" value="Genomic_DNA"/>
</dbReference>
<dbReference type="InterPro" id="IPR049704">
    <property type="entry name" value="Aminotrans_3_PPA_site"/>
</dbReference>
<dbReference type="Proteomes" id="UP000494108">
    <property type="component" value="Unassembled WGS sequence"/>
</dbReference>
<dbReference type="GO" id="GO:0034386">
    <property type="term" value="F:4-aminobutyrate:2-oxoglutarate transaminase activity"/>
    <property type="evidence" value="ECO:0007669"/>
    <property type="project" value="InterPro"/>
</dbReference>
<dbReference type="RefSeq" id="WP_175173344.1">
    <property type="nucleotide sequence ID" value="NZ_CADIJX010000001.1"/>
</dbReference>
<dbReference type="PANTHER" id="PTHR11986">
    <property type="entry name" value="AMINOTRANSFERASE CLASS III"/>
    <property type="match status" value="1"/>
</dbReference>
<proteinExistence type="inferred from homology"/>
<comment type="cofactor">
    <cofactor evidence="1">
        <name>pyridoxal 5'-phosphate</name>
        <dbReference type="ChEBI" id="CHEBI:597326"/>
    </cofactor>
</comment>
<name>A0A6S6YNV9_9BURK</name>
<dbReference type="FunFam" id="3.40.640.10:FF:000013">
    <property type="entry name" value="4-aminobutyrate aminotransferase"/>
    <property type="match status" value="1"/>
</dbReference>
<keyword evidence="5 6" id="KW-0663">Pyridoxal phosphate</keyword>
<organism evidence="7 8">
    <name type="scientific">Achromobacter pestifer</name>
    <dbReference type="NCBI Taxonomy" id="1353889"/>
    <lineage>
        <taxon>Bacteria</taxon>
        <taxon>Pseudomonadati</taxon>
        <taxon>Pseudomonadota</taxon>
        <taxon>Betaproteobacteria</taxon>
        <taxon>Burkholderiales</taxon>
        <taxon>Alcaligenaceae</taxon>
        <taxon>Achromobacter</taxon>
    </lineage>
</organism>
<dbReference type="GO" id="GO:0047589">
    <property type="term" value="F:5-aminovalerate transaminase activity"/>
    <property type="evidence" value="ECO:0007669"/>
    <property type="project" value="UniProtKB-EC"/>
</dbReference>
<gene>
    <name evidence="7" type="primary">davT</name>
    <name evidence="7" type="ORF">LMG3431_01053</name>
</gene>
<keyword evidence="3 7" id="KW-0032">Aminotransferase</keyword>
<evidence type="ECO:0000256" key="3">
    <source>
        <dbReference type="ARBA" id="ARBA00022576"/>
    </source>
</evidence>
<evidence type="ECO:0000256" key="5">
    <source>
        <dbReference type="ARBA" id="ARBA00022898"/>
    </source>
</evidence>
<dbReference type="AlphaFoldDB" id="A0A6S6YNV9"/>
<keyword evidence="4 7" id="KW-0808">Transferase</keyword>
<evidence type="ECO:0000313" key="7">
    <source>
        <dbReference type="EMBL" id="CAB3630456.1"/>
    </source>
</evidence>
<protein>
    <submittedName>
        <fullName evidence="7">5-aminovalerate aminotransferase DavT</fullName>
        <ecNumber evidence="7">2.6.1.48</ecNumber>
    </submittedName>
</protein>
<sequence>MKDAVQSSQLPGQQCQAYLKRRNDAVALGVANGPPVFAERAAGATLTDLDGNAFIDFAGGIGTLNVGHAHPEVVAAVQAQAERYLHTCFNIVMYPGYIELAEALIDLVPGNWPKKVMLQTTGAEAVENAIKVARRATGRQAVVAFEGAFHGRTYMALSLTAKAPAYKSGFGPFAPEVYRAPFPVRYRSDLSEAACAQEAFDAFRRLVETEITPEQLAAVIIEPIQGEGGFHDAPPAFLQALRAYCTQHGIVLIADEIQSGFCRTGEWFATTHAGIEADLYTLAKSMGGGLPIAALVGRADLMDAPKVGGLGGTYGGNPLACAAALATIAVMRREDYPARARDVGARVRARFADWATRFGIVGDVRGLGAMVAFEVVQDKTGREPAGDLAAHIVQAAYQGGLILVKAGFHGNVIRFLAPLCISEDELARGLDILERAVADTQQAADTRALHAA</sequence>
<dbReference type="GO" id="GO:0042802">
    <property type="term" value="F:identical protein binding"/>
    <property type="evidence" value="ECO:0007669"/>
    <property type="project" value="TreeGrafter"/>
</dbReference>
<dbReference type="InterPro" id="IPR005814">
    <property type="entry name" value="Aminotrans_3"/>
</dbReference>
<keyword evidence="8" id="KW-1185">Reference proteome</keyword>
<dbReference type="PIRSF" id="PIRSF000521">
    <property type="entry name" value="Transaminase_4ab_Lys_Orn"/>
    <property type="match status" value="1"/>
</dbReference>
<dbReference type="InterPro" id="IPR004632">
    <property type="entry name" value="4NH2But_aminotransferase_bac"/>
</dbReference>
<dbReference type="Gene3D" id="3.90.1150.10">
    <property type="entry name" value="Aspartate Aminotransferase, domain 1"/>
    <property type="match status" value="1"/>
</dbReference>
<evidence type="ECO:0000256" key="2">
    <source>
        <dbReference type="ARBA" id="ARBA00008954"/>
    </source>
</evidence>
<dbReference type="PANTHER" id="PTHR11986:SF58">
    <property type="entry name" value="LEUCINE_METHIONINE RACEMASE"/>
    <property type="match status" value="1"/>
</dbReference>